<accession>A0A6L2MEB0</accession>
<comment type="function">
    <text evidence="1">The aspartyl protease (PR) mediates the proteolytic cleavages of the Gag and Gag-Pol polyproteins after assembly of the VLP.</text>
</comment>
<dbReference type="GO" id="GO:0015074">
    <property type="term" value="P:DNA integration"/>
    <property type="evidence" value="ECO:0007669"/>
    <property type="project" value="UniProtKB-KW"/>
</dbReference>
<evidence type="ECO:0000256" key="2">
    <source>
        <dbReference type="ARBA" id="ARBA00022612"/>
    </source>
</evidence>
<keyword evidence="12" id="KW-0695">RNA-directed DNA polymerase</keyword>
<sequence>MNVRDTEDILDDATKSQMKMKKNHKIQLLLRKKQNVWTIDYKKLNALYEDFVPQKEFYAEEKYFSSSFISLENSSNASLPYLSSETKLIVKPMPSANPMLVDLNKMENVFKTLFELLQTNSKRESIFYTSPEVVKIILWIVDSRCSKHMTGDRSLLKIFVEKFTGTVRFGNDHFVAITGYGNYVQGNISVCYVYYVEGLRHNLFRDDLLIGDHESNFYTISISDMAASSPVCLMSKAASIKSWLWHRRLSHLNFVTINDLTKHDLVDGLPKFKYVKDHLCSTCNRGKSKKASHPPKVVPKFLWPEAVSTAFFTQNRSVIHTRYNKTPYELLYGRKPNVEYFYVFALVRYPTNNLDDLGKMKPKVEIESMNIPSKEDLDNLFGPMYETYFEKRSSDTSINSAAP</sequence>
<keyword evidence="11" id="KW-0229">DNA integration</keyword>
<keyword evidence="15" id="KW-0233">DNA recombination</keyword>
<keyword evidence="3" id="KW-0645">Protease</keyword>
<dbReference type="InterPro" id="IPR054722">
    <property type="entry name" value="PolX-like_BBD"/>
</dbReference>
<keyword evidence="6" id="KW-0547">Nucleotide-binding</keyword>
<evidence type="ECO:0000256" key="3">
    <source>
        <dbReference type="ARBA" id="ARBA00022670"/>
    </source>
</evidence>
<evidence type="ECO:0000256" key="8">
    <source>
        <dbReference type="ARBA" id="ARBA00022801"/>
    </source>
</evidence>
<dbReference type="GO" id="GO:0004519">
    <property type="term" value="F:endonuclease activity"/>
    <property type="evidence" value="ECO:0007669"/>
    <property type="project" value="UniProtKB-KW"/>
</dbReference>
<name>A0A6L2MEB0_TANCI</name>
<evidence type="ECO:0000256" key="13">
    <source>
        <dbReference type="ARBA" id="ARBA00022932"/>
    </source>
</evidence>
<keyword evidence="13" id="KW-0808">Transferase</keyword>
<evidence type="ECO:0000256" key="5">
    <source>
        <dbReference type="ARBA" id="ARBA00022723"/>
    </source>
</evidence>
<evidence type="ECO:0000256" key="15">
    <source>
        <dbReference type="ARBA" id="ARBA00023172"/>
    </source>
</evidence>
<evidence type="ECO:0000256" key="9">
    <source>
        <dbReference type="ARBA" id="ARBA00022840"/>
    </source>
</evidence>
<dbReference type="InterPro" id="IPR039537">
    <property type="entry name" value="Retrotran_Ty1/copia-like"/>
</dbReference>
<evidence type="ECO:0000259" key="16">
    <source>
        <dbReference type="Pfam" id="PF13976"/>
    </source>
</evidence>
<evidence type="ECO:0000256" key="14">
    <source>
        <dbReference type="ARBA" id="ARBA00023113"/>
    </source>
</evidence>
<evidence type="ECO:0000256" key="12">
    <source>
        <dbReference type="ARBA" id="ARBA00022918"/>
    </source>
</evidence>
<evidence type="ECO:0000256" key="10">
    <source>
        <dbReference type="ARBA" id="ARBA00022842"/>
    </source>
</evidence>
<dbReference type="PANTHER" id="PTHR42648">
    <property type="entry name" value="TRANSPOSASE, PUTATIVE-RELATED"/>
    <property type="match status" value="1"/>
</dbReference>
<keyword evidence="13" id="KW-0239">DNA-directed DNA polymerase</keyword>
<dbReference type="GO" id="GO:0008233">
    <property type="term" value="F:peptidase activity"/>
    <property type="evidence" value="ECO:0007669"/>
    <property type="project" value="UniProtKB-KW"/>
</dbReference>
<gene>
    <name evidence="18" type="ORF">Tci_044291</name>
</gene>
<evidence type="ECO:0000313" key="18">
    <source>
        <dbReference type="EMBL" id="GEU72313.1"/>
    </source>
</evidence>
<proteinExistence type="predicted"/>
<dbReference type="GO" id="GO:0006508">
    <property type="term" value="P:proteolysis"/>
    <property type="evidence" value="ECO:0007669"/>
    <property type="project" value="UniProtKB-KW"/>
</dbReference>
<organism evidence="18">
    <name type="scientific">Tanacetum cinerariifolium</name>
    <name type="common">Dalmatian daisy</name>
    <name type="synonym">Chrysanthemum cinerariifolium</name>
    <dbReference type="NCBI Taxonomy" id="118510"/>
    <lineage>
        <taxon>Eukaryota</taxon>
        <taxon>Viridiplantae</taxon>
        <taxon>Streptophyta</taxon>
        <taxon>Embryophyta</taxon>
        <taxon>Tracheophyta</taxon>
        <taxon>Spermatophyta</taxon>
        <taxon>Magnoliopsida</taxon>
        <taxon>eudicotyledons</taxon>
        <taxon>Gunneridae</taxon>
        <taxon>Pentapetalae</taxon>
        <taxon>asterids</taxon>
        <taxon>campanulids</taxon>
        <taxon>Asterales</taxon>
        <taxon>Asteraceae</taxon>
        <taxon>Asteroideae</taxon>
        <taxon>Anthemideae</taxon>
        <taxon>Anthemidinae</taxon>
        <taxon>Tanacetum</taxon>
    </lineage>
</organism>
<dbReference type="Gene3D" id="3.30.420.10">
    <property type="entry name" value="Ribonuclease H-like superfamily/Ribonuclease H"/>
    <property type="match status" value="1"/>
</dbReference>
<keyword evidence="7" id="KW-0255">Endonuclease</keyword>
<feature type="domain" description="Retrovirus-related Pol polyprotein from transposon TNT 1-94-like beta-barrel" evidence="17">
    <location>
        <begin position="139"/>
        <end position="204"/>
    </location>
</feature>
<feature type="domain" description="GAG-pre-integrase" evidence="16">
    <location>
        <begin position="217"/>
        <end position="288"/>
    </location>
</feature>
<dbReference type="GO" id="GO:0003887">
    <property type="term" value="F:DNA-directed DNA polymerase activity"/>
    <property type="evidence" value="ECO:0007669"/>
    <property type="project" value="UniProtKB-KW"/>
</dbReference>
<protein>
    <submittedName>
        <fullName evidence="18">Uncharacterized protein</fullName>
    </submittedName>
</protein>
<dbReference type="GO" id="GO:0003964">
    <property type="term" value="F:RNA-directed DNA polymerase activity"/>
    <property type="evidence" value="ECO:0007669"/>
    <property type="project" value="UniProtKB-KW"/>
</dbReference>
<dbReference type="AlphaFoldDB" id="A0A6L2MEB0"/>
<evidence type="ECO:0000259" key="17">
    <source>
        <dbReference type="Pfam" id="PF22936"/>
    </source>
</evidence>
<evidence type="ECO:0000256" key="6">
    <source>
        <dbReference type="ARBA" id="ARBA00022741"/>
    </source>
</evidence>
<evidence type="ECO:0000256" key="1">
    <source>
        <dbReference type="ARBA" id="ARBA00002180"/>
    </source>
</evidence>
<keyword evidence="4" id="KW-0540">Nuclease</keyword>
<keyword evidence="13" id="KW-0548">Nucleotidyltransferase</keyword>
<dbReference type="InterPro" id="IPR036397">
    <property type="entry name" value="RNaseH_sf"/>
</dbReference>
<dbReference type="InterPro" id="IPR025724">
    <property type="entry name" value="GAG-pre-integrase_dom"/>
</dbReference>
<keyword evidence="9" id="KW-0067">ATP-binding</keyword>
<dbReference type="Pfam" id="PF13976">
    <property type="entry name" value="gag_pre-integrs"/>
    <property type="match status" value="1"/>
</dbReference>
<keyword evidence="2" id="KW-1188">Viral release from host cell</keyword>
<evidence type="ECO:0000256" key="11">
    <source>
        <dbReference type="ARBA" id="ARBA00022908"/>
    </source>
</evidence>
<keyword evidence="8" id="KW-0378">Hydrolase</keyword>
<keyword evidence="5" id="KW-0479">Metal-binding</keyword>
<dbReference type="GO" id="GO:0003676">
    <property type="term" value="F:nucleic acid binding"/>
    <property type="evidence" value="ECO:0007669"/>
    <property type="project" value="InterPro"/>
</dbReference>
<evidence type="ECO:0000256" key="7">
    <source>
        <dbReference type="ARBA" id="ARBA00022759"/>
    </source>
</evidence>
<keyword evidence="10" id="KW-0460">Magnesium</keyword>
<keyword evidence="14" id="KW-0917">Virion maturation</keyword>
<dbReference type="GO" id="GO:0006310">
    <property type="term" value="P:DNA recombination"/>
    <property type="evidence" value="ECO:0007669"/>
    <property type="project" value="UniProtKB-KW"/>
</dbReference>
<dbReference type="GO" id="GO:0005524">
    <property type="term" value="F:ATP binding"/>
    <property type="evidence" value="ECO:0007669"/>
    <property type="project" value="UniProtKB-KW"/>
</dbReference>
<dbReference type="PANTHER" id="PTHR42648:SF11">
    <property type="entry name" value="TRANSPOSON TY4-P GAG-POL POLYPROTEIN"/>
    <property type="match status" value="1"/>
</dbReference>
<reference evidence="18" key="1">
    <citation type="journal article" date="2019" name="Sci. Rep.">
        <title>Draft genome of Tanacetum cinerariifolium, the natural source of mosquito coil.</title>
        <authorList>
            <person name="Yamashiro T."/>
            <person name="Shiraishi A."/>
            <person name="Satake H."/>
            <person name="Nakayama K."/>
        </authorList>
    </citation>
    <scope>NUCLEOTIDE SEQUENCE</scope>
</reference>
<evidence type="ECO:0000256" key="4">
    <source>
        <dbReference type="ARBA" id="ARBA00022722"/>
    </source>
</evidence>
<dbReference type="EMBL" id="BKCJ010006467">
    <property type="protein sequence ID" value="GEU72313.1"/>
    <property type="molecule type" value="Genomic_DNA"/>
</dbReference>
<dbReference type="Pfam" id="PF22936">
    <property type="entry name" value="Pol_BBD"/>
    <property type="match status" value="1"/>
</dbReference>
<comment type="caution">
    <text evidence="18">The sequence shown here is derived from an EMBL/GenBank/DDBJ whole genome shotgun (WGS) entry which is preliminary data.</text>
</comment>
<dbReference type="GO" id="GO:0046872">
    <property type="term" value="F:metal ion binding"/>
    <property type="evidence" value="ECO:0007669"/>
    <property type="project" value="UniProtKB-KW"/>
</dbReference>